<evidence type="ECO:0000259" key="6">
    <source>
        <dbReference type="PROSITE" id="PS51194"/>
    </source>
</evidence>
<feature type="region of interest" description="Disordered" evidence="3">
    <location>
        <begin position="405"/>
        <end position="433"/>
    </location>
</feature>
<dbReference type="InterPro" id="IPR027417">
    <property type="entry name" value="P-loop_NTPase"/>
</dbReference>
<dbReference type="PROSITE" id="PS50966">
    <property type="entry name" value="ZF_SWIM"/>
    <property type="match status" value="1"/>
</dbReference>
<dbReference type="SMART" id="SM00490">
    <property type="entry name" value="HELICc"/>
    <property type="match status" value="1"/>
</dbReference>
<dbReference type="GO" id="GO:0016787">
    <property type="term" value="F:hydrolase activity"/>
    <property type="evidence" value="ECO:0007669"/>
    <property type="project" value="UniProtKB-KW"/>
</dbReference>
<evidence type="ECO:0000313" key="7">
    <source>
        <dbReference type="EMBL" id="TWU08310.1"/>
    </source>
</evidence>
<dbReference type="SMART" id="SM00487">
    <property type="entry name" value="DEXDc"/>
    <property type="match status" value="1"/>
</dbReference>
<dbReference type="InterPro" id="IPR049730">
    <property type="entry name" value="SNF2/RAD54-like_C"/>
</dbReference>
<gene>
    <name evidence="7" type="ORF">Pla52n_08920</name>
</gene>
<feature type="compositionally biased region" description="Polar residues" evidence="3">
    <location>
        <begin position="410"/>
        <end position="433"/>
    </location>
</feature>
<keyword evidence="2" id="KW-0862">Zinc</keyword>
<dbReference type="AlphaFoldDB" id="A0A5C6B8M0"/>
<dbReference type="RefSeq" id="WP_146518375.1">
    <property type="nucleotide sequence ID" value="NZ_CP151726.1"/>
</dbReference>
<dbReference type="Gene3D" id="3.40.50.300">
    <property type="entry name" value="P-loop containing nucleotide triphosphate hydrolases"/>
    <property type="match status" value="1"/>
</dbReference>
<keyword evidence="7" id="KW-0067">ATP-binding</keyword>
<protein>
    <submittedName>
        <fullName evidence="7">ATP-dependent helicase HepA</fullName>
    </submittedName>
</protein>
<keyword evidence="7" id="KW-0347">Helicase</keyword>
<evidence type="ECO:0000259" key="4">
    <source>
        <dbReference type="PROSITE" id="PS50966"/>
    </source>
</evidence>
<dbReference type="Proteomes" id="UP000320176">
    <property type="component" value="Unassembled WGS sequence"/>
</dbReference>
<feature type="domain" description="Helicase ATP-binding" evidence="5">
    <location>
        <begin position="669"/>
        <end position="833"/>
    </location>
</feature>
<keyword evidence="1" id="KW-0378">Hydrolase</keyword>
<dbReference type="SUPFAM" id="SSF52540">
    <property type="entry name" value="P-loop containing nucleoside triphosphate hydrolases"/>
    <property type="match status" value="2"/>
</dbReference>
<evidence type="ECO:0000256" key="2">
    <source>
        <dbReference type="PROSITE-ProRule" id="PRU00325"/>
    </source>
</evidence>
<organism evidence="7 8">
    <name type="scientific">Stieleria varia</name>
    <dbReference type="NCBI Taxonomy" id="2528005"/>
    <lineage>
        <taxon>Bacteria</taxon>
        <taxon>Pseudomonadati</taxon>
        <taxon>Planctomycetota</taxon>
        <taxon>Planctomycetia</taxon>
        <taxon>Pirellulales</taxon>
        <taxon>Pirellulaceae</taxon>
        <taxon>Stieleria</taxon>
    </lineage>
</organism>
<dbReference type="PROSITE" id="PS51194">
    <property type="entry name" value="HELICASE_CTER"/>
    <property type="match status" value="1"/>
</dbReference>
<dbReference type="PROSITE" id="PS51192">
    <property type="entry name" value="HELICASE_ATP_BIND_1"/>
    <property type="match status" value="1"/>
</dbReference>
<feature type="domain" description="Helicase C-terminal" evidence="6">
    <location>
        <begin position="955"/>
        <end position="1103"/>
    </location>
</feature>
<evidence type="ECO:0000256" key="3">
    <source>
        <dbReference type="SAM" id="MobiDB-lite"/>
    </source>
</evidence>
<feature type="domain" description="SWIM-type" evidence="4">
    <location>
        <begin position="51"/>
        <end position="91"/>
    </location>
</feature>
<evidence type="ECO:0000259" key="5">
    <source>
        <dbReference type="PROSITE" id="PS51192"/>
    </source>
</evidence>
<dbReference type="GO" id="GO:0008270">
    <property type="term" value="F:zinc ion binding"/>
    <property type="evidence" value="ECO:0007669"/>
    <property type="project" value="UniProtKB-KW"/>
</dbReference>
<dbReference type="PANTHER" id="PTHR10799">
    <property type="entry name" value="SNF2/RAD54 HELICASE FAMILY"/>
    <property type="match status" value="1"/>
</dbReference>
<dbReference type="InterPro" id="IPR013663">
    <property type="entry name" value="Helicase_SWF/SNF/SWI_bac"/>
</dbReference>
<comment type="caution">
    <text evidence="7">The sequence shown here is derived from an EMBL/GenBank/DDBJ whole genome shotgun (WGS) entry which is preliminary data.</text>
</comment>
<keyword evidence="8" id="KW-1185">Reference proteome</keyword>
<dbReference type="Pfam" id="PF00271">
    <property type="entry name" value="Helicase_C"/>
    <property type="match status" value="1"/>
</dbReference>
<dbReference type="InterPro" id="IPR014001">
    <property type="entry name" value="Helicase_ATP-bd"/>
</dbReference>
<dbReference type="InterPro" id="IPR038718">
    <property type="entry name" value="SNF2-like_sf"/>
</dbReference>
<name>A0A5C6B8M0_9BACT</name>
<dbReference type="InterPro" id="IPR000330">
    <property type="entry name" value="SNF2_N"/>
</dbReference>
<dbReference type="Gene3D" id="3.40.50.10810">
    <property type="entry name" value="Tandem AAA-ATPase domain"/>
    <property type="match status" value="1"/>
</dbReference>
<keyword evidence="2" id="KW-0479">Metal-binding</keyword>
<keyword evidence="7" id="KW-0547">Nucleotide-binding</keyword>
<dbReference type="InterPro" id="IPR007527">
    <property type="entry name" value="Znf_SWIM"/>
</dbReference>
<evidence type="ECO:0000313" key="8">
    <source>
        <dbReference type="Proteomes" id="UP000320176"/>
    </source>
</evidence>
<dbReference type="EMBL" id="SJPN01000001">
    <property type="protein sequence ID" value="TWU08310.1"/>
    <property type="molecule type" value="Genomic_DNA"/>
</dbReference>
<accession>A0A5C6B8M0</accession>
<dbReference type="CDD" id="cd18793">
    <property type="entry name" value="SF2_C_SNF"/>
    <property type="match status" value="1"/>
</dbReference>
<keyword evidence="2" id="KW-0863">Zinc-finger</keyword>
<proteinExistence type="predicted"/>
<dbReference type="GO" id="GO:0004386">
    <property type="term" value="F:helicase activity"/>
    <property type="evidence" value="ECO:0007669"/>
    <property type="project" value="UniProtKB-KW"/>
</dbReference>
<evidence type="ECO:0000256" key="1">
    <source>
        <dbReference type="ARBA" id="ARBA00022801"/>
    </source>
</evidence>
<reference evidence="7 8" key="1">
    <citation type="submission" date="2019-02" db="EMBL/GenBank/DDBJ databases">
        <title>Deep-cultivation of Planctomycetes and their phenomic and genomic characterization uncovers novel biology.</title>
        <authorList>
            <person name="Wiegand S."/>
            <person name="Jogler M."/>
            <person name="Boedeker C."/>
            <person name="Pinto D."/>
            <person name="Vollmers J."/>
            <person name="Rivas-Marin E."/>
            <person name="Kohn T."/>
            <person name="Peeters S.H."/>
            <person name="Heuer A."/>
            <person name="Rast P."/>
            <person name="Oberbeckmann S."/>
            <person name="Bunk B."/>
            <person name="Jeske O."/>
            <person name="Meyerdierks A."/>
            <person name="Storesund J.E."/>
            <person name="Kallscheuer N."/>
            <person name="Luecker S."/>
            <person name="Lage O.M."/>
            <person name="Pohl T."/>
            <person name="Merkel B.J."/>
            <person name="Hornburger P."/>
            <person name="Mueller R.-W."/>
            <person name="Bruemmer F."/>
            <person name="Labrenz M."/>
            <person name="Spormann A.M."/>
            <person name="Op Den Camp H."/>
            <person name="Overmann J."/>
            <person name="Amann R."/>
            <person name="Jetten M.S.M."/>
            <person name="Mascher T."/>
            <person name="Medema M.H."/>
            <person name="Devos D.P."/>
            <person name="Kaster A.-K."/>
            <person name="Ovreas L."/>
            <person name="Rohde M."/>
            <person name="Galperin M.Y."/>
            <person name="Jogler C."/>
        </authorList>
    </citation>
    <scope>NUCLEOTIDE SEQUENCE [LARGE SCALE GENOMIC DNA]</scope>
    <source>
        <strain evidence="7 8">Pla52n</strain>
    </source>
</reference>
<sequence>MDATLQRICSNTFHPETIRIGEQILREGGVGIDRLGDRGATGVVKQDGEFFIVGLDFDYLDEGDLGADCSCDIFCDGYVCEHVYALFREAANQGYQFPNRGGLAIEDCDIDCIMIGTPMPLRTNKATQRTNAKTPAWKKQLTSIARGLSVAQVETPISDLHLAVRKNTQHWFIISLADQITTPKLEINTYRSTRKMDRQWGKPTVAGLTDHDITNMPDPLERAALTLLVPKVAESEFHFQSRYTSNRCFLLRDDLVQPTMKTLAATGRLAWSMETGRSASDPRPIRWDEGAPYQLQLSIVPFQPEKGAERIRVQPRLVREGEFISIADVLIATDDGVLITQDCAHSVMRDQAAAIRGWQANPFIDVPRRSLATLMAEVATWPSVDLDLHPDLDVQCITPQPIPRLHLVSPESNAGQDSNPGPRNGPLNGSGQQTKQVERLLSANILMIYGDAPIPVQSGQRYVWDQTEKQLLARDLTLESELMQPLRQEDFSMDQFGQLHMPRTRLPDVVPQLSELGWEVIADGNAIRRASSFDIQVSSGQDWFDLNASADYDGVTVMLPHLLAALKKGESYVVLDDGSHGLLPQEWLAKFSDLHKTGTVTDDSIRFTRTQALLLDTMLAEQENVSLDRQFKAWCEKLNSFTGIQPADAPKDFEGELREYQQLGLGWFRFLQEFRLGGCLADDMGLGKTIQVLAMLLERQKRRTTKGETRKPSLIVVPKSLVFNWIDEASRFAPTLQLANYTGTTRKELRDRFHEYDAIVTTYGTLRNDILLLREQEFDYVILDEAQAIKNPKSLAAKASRVVNGEHRLAMTGTPVENHLGDLWSLFDFLNPGMLGQTLGTANTAADGNNEQRITHISKALRPFILRRTKEQVLTELPEKTEQTLHCDMEPKQRKLYNELRDHYRAQLTQKIEKDGLAKSKIQVLEALLRLRQAACDPRLVAPKSGVKGAKILRLVEQLEEVISEGHKALVFSQFTSLLSLVRTELDERGWDYEYLDGKTTKRSQHVERFQTDPNCSLFLISLKAGGSGLNLTAADYVFILDPWWNPAVEAQAIDRAHRMGQTKSVMAYRMICRETVEEKIVQLQSSKRKLADAIISQEKSVISDLSSDDLRMLFS</sequence>
<dbReference type="Pfam" id="PF08455">
    <property type="entry name" value="SNF2_assoc"/>
    <property type="match status" value="1"/>
</dbReference>
<dbReference type="OrthoDB" id="9814088at2"/>
<dbReference type="GO" id="GO:0005524">
    <property type="term" value="F:ATP binding"/>
    <property type="evidence" value="ECO:0007669"/>
    <property type="project" value="InterPro"/>
</dbReference>
<dbReference type="Pfam" id="PF00176">
    <property type="entry name" value="SNF2-rel_dom"/>
    <property type="match status" value="1"/>
</dbReference>
<dbReference type="InterPro" id="IPR001650">
    <property type="entry name" value="Helicase_C-like"/>
</dbReference>